<comment type="caution">
    <text evidence="1">The sequence shown here is derived from an EMBL/GenBank/DDBJ whole genome shotgun (WGS) entry which is preliminary data.</text>
</comment>
<gene>
    <name evidence="1" type="ORF">TSPI_06927</name>
</gene>
<protein>
    <submittedName>
        <fullName evidence="1">Capsid protein</fullName>
    </submittedName>
</protein>
<proteinExistence type="predicted"/>
<dbReference type="Proteomes" id="UP001558632">
    <property type="component" value="Unassembled WGS sequence"/>
</dbReference>
<reference evidence="1 2" key="1">
    <citation type="submission" date="2024-07" db="EMBL/GenBank/DDBJ databases">
        <title>Enhanced genomic and transcriptomic resources for Trichinella pseudospiralis and T. spiralis underpin the discovery of pronounced molecular differences between stages and species.</title>
        <authorList>
            <person name="Pasi K.K."/>
            <person name="La Rosa G."/>
            <person name="Gomez-Morales M.A."/>
            <person name="Tosini F."/>
            <person name="Sumanam S."/>
            <person name="Young N.D."/>
            <person name="Chang B.C."/>
            <person name="Robin G.B."/>
        </authorList>
    </citation>
    <scope>NUCLEOTIDE SEQUENCE [LARGE SCALE GENOMIC DNA]</scope>
    <source>
        <strain evidence="1">ISS534</strain>
    </source>
</reference>
<accession>A0ABR3K4J1</accession>
<sequence>MTARNQNKEMVRLIEVTVRKILNLQATSLWDKRIRQCRFGVIWHHRGPLTLGKHTFQLYLRIEGKKSLPTLPSALNFQKRQYSKVWSLAESTMKR</sequence>
<organism evidence="1 2">
    <name type="scientific">Trichinella spiralis</name>
    <name type="common">Trichina worm</name>
    <dbReference type="NCBI Taxonomy" id="6334"/>
    <lineage>
        <taxon>Eukaryota</taxon>
        <taxon>Metazoa</taxon>
        <taxon>Ecdysozoa</taxon>
        <taxon>Nematoda</taxon>
        <taxon>Enoplea</taxon>
        <taxon>Dorylaimia</taxon>
        <taxon>Trichinellida</taxon>
        <taxon>Trichinellidae</taxon>
        <taxon>Trichinella</taxon>
    </lineage>
</organism>
<evidence type="ECO:0000313" key="1">
    <source>
        <dbReference type="EMBL" id="KAL1227588.1"/>
    </source>
</evidence>
<name>A0ABR3K4J1_TRISP</name>
<dbReference type="EMBL" id="JBEUSY010000534">
    <property type="protein sequence ID" value="KAL1227588.1"/>
    <property type="molecule type" value="Genomic_DNA"/>
</dbReference>
<keyword evidence="2" id="KW-1185">Reference proteome</keyword>
<evidence type="ECO:0000313" key="2">
    <source>
        <dbReference type="Proteomes" id="UP001558632"/>
    </source>
</evidence>